<dbReference type="AlphaFoldDB" id="A0A0D2DFH4"/>
<evidence type="ECO:0000313" key="3">
    <source>
        <dbReference type="EMBL" id="KIW41160.1"/>
    </source>
</evidence>
<keyword evidence="4" id="KW-1185">Reference proteome</keyword>
<dbReference type="InterPro" id="IPR013083">
    <property type="entry name" value="Znf_RING/FYVE/PHD"/>
</dbReference>
<sequence length="358" mass="40511">MSQIIAPYSKGDADILIKVMDGDNEYTILMRGRDKMRDLMKRFWKGSAKKPHPALFTFKGKKLRARSTVTSLKLVCGDIIQYSATGKNPKEIYFEDIYTLAVSCKQFSDNLRKIFPYIPWFQSPSGITSEQKFAVNVGNIEGTLWNLARLHHAPYNRESLMALASAECFLATFVMEMFNDDDVLCDTAFFNYDMYQERAVFAKLCLHSALNRESLFKTTTSLSTIPLWPVEVLGLANEDTIMDHMPDATDDAEVCLVCHDCVETPTASDIEASPDLVATPCCHKFAHARCLAEWFVHGVHGDEFYKTGTCPNCRAIYPTDDAYVIYRKALSLIASRGKYTNETGLWASKWCENENRPT</sequence>
<protein>
    <recommendedName>
        <fullName evidence="2">RING-type domain-containing protein</fullName>
    </recommendedName>
</protein>
<dbReference type="Proteomes" id="UP000053342">
    <property type="component" value="Unassembled WGS sequence"/>
</dbReference>
<evidence type="ECO:0000256" key="1">
    <source>
        <dbReference type="PROSITE-ProRule" id="PRU00175"/>
    </source>
</evidence>
<dbReference type="CDD" id="cd01763">
    <property type="entry name" value="Ubl_SUMO_like"/>
    <property type="match status" value="1"/>
</dbReference>
<accession>A0A0D2DFH4</accession>
<dbReference type="PROSITE" id="PS50089">
    <property type="entry name" value="ZF_RING_2"/>
    <property type="match status" value="1"/>
</dbReference>
<dbReference type="EMBL" id="KN847337">
    <property type="protein sequence ID" value="KIW41160.1"/>
    <property type="molecule type" value="Genomic_DNA"/>
</dbReference>
<dbReference type="GO" id="GO:0008270">
    <property type="term" value="F:zinc ion binding"/>
    <property type="evidence" value="ECO:0007669"/>
    <property type="project" value="UniProtKB-KW"/>
</dbReference>
<dbReference type="SUPFAM" id="SSF54236">
    <property type="entry name" value="Ubiquitin-like"/>
    <property type="match status" value="1"/>
</dbReference>
<dbReference type="OrthoDB" id="442921at2759"/>
<organism evidence="3 4">
    <name type="scientific">Exophiala oligosperma</name>
    <dbReference type="NCBI Taxonomy" id="215243"/>
    <lineage>
        <taxon>Eukaryota</taxon>
        <taxon>Fungi</taxon>
        <taxon>Dikarya</taxon>
        <taxon>Ascomycota</taxon>
        <taxon>Pezizomycotina</taxon>
        <taxon>Eurotiomycetes</taxon>
        <taxon>Chaetothyriomycetidae</taxon>
        <taxon>Chaetothyriales</taxon>
        <taxon>Herpotrichiellaceae</taxon>
        <taxon>Exophiala</taxon>
    </lineage>
</organism>
<name>A0A0D2DFH4_9EURO</name>
<dbReference type="Gene3D" id="3.10.20.90">
    <property type="entry name" value="Phosphatidylinositol 3-kinase Catalytic Subunit, Chain A, domain 1"/>
    <property type="match status" value="1"/>
</dbReference>
<dbReference type="HOGENOM" id="CLU_700261_0_0_1"/>
<proteinExistence type="predicted"/>
<evidence type="ECO:0000259" key="2">
    <source>
        <dbReference type="PROSITE" id="PS50089"/>
    </source>
</evidence>
<dbReference type="VEuPathDB" id="FungiDB:PV06_06742"/>
<keyword evidence="1" id="KW-0862">Zinc</keyword>
<evidence type="ECO:0000313" key="4">
    <source>
        <dbReference type="Proteomes" id="UP000053342"/>
    </source>
</evidence>
<dbReference type="Gene3D" id="3.30.40.10">
    <property type="entry name" value="Zinc/RING finger domain, C3HC4 (zinc finger)"/>
    <property type="match status" value="1"/>
</dbReference>
<feature type="domain" description="RING-type" evidence="2">
    <location>
        <begin position="255"/>
        <end position="314"/>
    </location>
</feature>
<dbReference type="InterPro" id="IPR029071">
    <property type="entry name" value="Ubiquitin-like_domsf"/>
</dbReference>
<dbReference type="RefSeq" id="XP_016261376.1">
    <property type="nucleotide sequence ID" value="XM_016407896.1"/>
</dbReference>
<dbReference type="SUPFAM" id="SSF57850">
    <property type="entry name" value="RING/U-box"/>
    <property type="match status" value="1"/>
</dbReference>
<dbReference type="GeneID" id="27358816"/>
<keyword evidence="1" id="KW-0479">Metal-binding</keyword>
<reference evidence="3 4" key="1">
    <citation type="submission" date="2015-01" db="EMBL/GenBank/DDBJ databases">
        <title>The Genome Sequence of Exophiala oligosperma CBS72588.</title>
        <authorList>
            <consortium name="The Broad Institute Genomics Platform"/>
            <person name="Cuomo C."/>
            <person name="de Hoog S."/>
            <person name="Gorbushina A."/>
            <person name="Stielow B."/>
            <person name="Teixiera M."/>
            <person name="Abouelleil A."/>
            <person name="Chapman S.B."/>
            <person name="Priest M."/>
            <person name="Young S.K."/>
            <person name="Wortman J."/>
            <person name="Nusbaum C."/>
            <person name="Birren B."/>
        </authorList>
    </citation>
    <scope>NUCLEOTIDE SEQUENCE [LARGE SCALE GENOMIC DNA]</scope>
    <source>
        <strain evidence="3 4">CBS 72588</strain>
    </source>
</reference>
<dbReference type="InterPro" id="IPR001841">
    <property type="entry name" value="Znf_RING"/>
</dbReference>
<gene>
    <name evidence="3" type="ORF">PV06_06742</name>
</gene>
<keyword evidence="1" id="KW-0863">Zinc-finger</keyword>